<comment type="caution">
    <text evidence="2">The sequence shown here is derived from an EMBL/GenBank/DDBJ whole genome shotgun (WGS) entry which is preliminary data.</text>
</comment>
<dbReference type="Proteomes" id="UP001500213">
    <property type="component" value="Unassembled WGS sequence"/>
</dbReference>
<proteinExistence type="predicted"/>
<gene>
    <name evidence="2" type="ORF">GCM10022288_27990</name>
</gene>
<reference evidence="3" key="1">
    <citation type="journal article" date="2019" name="Int. J. Syst. Evol. Microbiol.">
        <title>The Global Catalogue of Microorganisms (GCM) 10K type strain sequencing project: providing services to taxonomists for standard genome sequencing and annotation.</title>
        <authorList>
            <consortium name="The Broad Institute Genomics Platform"/>
            <consortium name="The Broad Institute Genome Sequencing Center for Infectious Disease"/>
            <person name="Wu L."/>
            <person name="Ma J."/>
        </authorList>
    </citation>
    <scope>NUCLEOTIDE SEQUENCE [LARGE SCALE GENOMIC DNA]</scope>
    <source>
        <strain evidence="3">JCM 17593</strain>
    </source>
</reference>
<keyword evidence="3" id="KW-1185">Reference proteome</keyword>
<protein>
    <submittedName>
        <fullName evidence="2">Tyrosine-protein phosphatase</fullName>
    </submittedName>
</protein>
<name>A0ABP8AYM6_9MICO</name>
<dbReference type="Pfam" id="PF13350">
    <property type="entry name" value="Y_phosphatase3"/>
    <property type="match status" value="1"/>
</dbReference>
<dbReference type="Gene3D" id="3.90.190.10">
    <property type="entry name" value="Protein tyrosine phosphatase superfamily"/>
    <property type="match status" value="1"/>
</dbReference>
<dbReference type="PROSITE" id="PS50056">
    <property type="entry name" value="TYR_PHOSPHATASE_2"/>
    <property type="match status" value="1"/>
</dbReference>
<dbReference type="EMBL" id="BAABBX010000016">
    <property type="protein sequence ID" value="GAA4193741.1"/>
    <property type="molecule type" value="Genomic_DNA"/>
</dbReference>
<dbReference type="SUPFAM" id="SSF52799">
    <property type="entry name" value="(Phosphotyrosine protein) phosphatases II"/>
    <property type="match status" value="1"/>
</dbReference>
<accession>A0ABP8AYM6</accession>
<dbReference type="InterPro" id="IPR000387">
    <property type="entry name" value="Tyr_Pase_dom"/>
</dbReference>
<dbReference type="InterPro" id="IPR026893">
    <property type="entry name" value="Tyr/Ser_Pase_IphP-type"/>
</dbReference>
<dbReference type="InterPro" id="IPR029021">
    <property type="entry name" value="Prot-tyrosine_phosphatase-like"/>
</dbReference>
<dbReference type="RefSeq" id="WP_344777943.1">
    <property type="nucleotide sequence ID" value="NZ_BAABBX010000016.1"/>
</dbReference>
<evidence type="ECO:0000313" key="3">
    <source>
        <dbReference type="Proteomes" id="UP001500213"/>
    </source>
</evidence>
<dbReference type="InterPro" id="IPR016130">
    <property type="entry name" value="Tyr_Pase_AS"/>
</dbReference>
<feature type="domain" description="Tyrosine specific protein phosphatases" evidence="1">
    <location>
        <begin position="123"/>
        <end position="157"/>
    </location>
</feature>
<evidence type="ECO:0000313" key="2">
    <source>
        <dbReference type="EMBL" id="GAA4193741.1"/>
    </source>
</evidence>
<sequence length="240" mass="25909">MRELAWDGYVNAKDLGGLPTALSPSGVTAFGRVARGPRRERLTALGWQQARDWGLRAIVDLRCAHEVGPREGDPQLAPASIADITVADAPTEDQSDEEFRRLCFPILDSPEYWAHNWRLQPHLVRGALEAVAAAGPGVLVHCSAGRDRTGMISALLLGNAGVAPDAVAQDYAHSVRAMAGAANHAPTVDRQSRWTADETDAWLADKLPIVRETAASAPQIMTDLGVDEETRERLRGLLVV</sequence>
<dbReference type="PROSITE" id="PS00383">
    <property type="entry name" value="TYR_PHOSPHATASE_1"/>
    <property type="match status" value="1"/>
</dbReference>
<organism evidence="2 3">
    <name type="scientific">Gryllotalpicola kribbensis</name>
    <dbReference type="NCBI Taxonomy" id="993084"/>
    <lineage>
        <taxon>Bacteria</taxon>
        <taxon>Bacillati</taxon>
        <taxon>Actinomycetota</taxon>
        <taxon>Actinomycetes</taxon>
        <taxon>Micrococcales</taxon>
        <taxon>Microbacteriaceae</taxon>
        <taxon>Gryllotalpicola</taxon>
    </lineage>
</organism>
<evidence type="ECO:0000259" key="1">
    <source>
        <dbReference type="PROSITE" id="PS50056"/>
    </source>
</evidence>